<dbReference type="Proteomes" id="UP001158067">
    <property type="component" value="Unassembled WGS sequence"/>
</dbReference>
<sequence length="1342" mass="151129">MSHLRFRLLTLALFLLPCTTPVQAASSTSQSDSSSAVEGRYVCFGNGLSPILGVAELEVYSGGTNVVFKKAEDFTLNCITGRDPESDPPHFRNLVDGNKNTLQRWPYTFERCADGVGYKDGALSHCSFEVDLHETMPIDKIEFYRSRYIQDDKPFKLFQDLGWRYFLVLNEERQIVAYNVFNIYPDDWREVAGHWTFVPQPATGAPAGRVVPKDSVNWLSEAEFIRDFLGKPTIDLNADITDEDRQRLERFQKRNHPAEIDQLGETFFRIVDLERPGLSEVKSLVKAKRYADALEAFKAPFFRTLSVLKHVHGDFEYSWMTNPNSRVGMRARDLKNQVYGDKADLTVKQFTPGLLPPAKFEYPFQMQPLLLNYAGTGDVDALRMWESMTDDWAIGFQNAADADPKKLRDHFVLSSGAVMDNLLDLVNTAHDRPEFVQELSGATLARYLLPVLEEFPVSIWRVCRTVSFNHTYNAVPGGWLLSRAIMDFRAGQRLEKEMRQAFARLYTYNLYRDGSMVEVGDEGHYMATIHSPTRLYGLFEKYGRPDWFTPAMETYFLDHLRASVLSHAKNTSPSGAHVRWSTSDNSAGTVELELGLTNPSWKKPNKDHPDYYPVLCKPFLNEPQPRAIVDTVYGNGREPLGVKQRDDSQKRVSEYYGDYQGKPNFVSDWLPYSGLWYFRGGWNHNDSLLHMISPTSPNSNGGSAHYPVTNRYAAGYLNVTSYRFHDYASPLMTGLGVLIDGLPPCPEEGRTPSGSKQDVFSQAAEKPQQARWYTDNQLDFGEAIYQGNYLKEGADFDHKLRKRVYKISPNPVNGVTTTRQIFQARPARLFLQVDRVKYASDDEKHTNKLNDIMILTDPDDDTVATDDQLSVDADKQEIRTTNPNNAGVLVRLFGQSEAKLTVNPKEIGHGSFRRTPTITFDGLRNTKGKEVFITWEGQGETVILSLLRAHAPDESAISDIEDLSDDHVVGIRATMTDGVKVSLLVSRRSTSSLSLGPVQANSEAVLLLEQPGQSPSGLVLGARSVSIDGSDQTLATKDLHFTLDGGFQQTPIRRPIDPPTIGPENLFSGSTQVTITTDTPNAEIRYIAEAIPSVGGGNKLAGTDRLSTQAENWKRYTGPFEISEDTFVRARAFRQGVTEVPFTSDGTDASEISYGFFTKTAPLPSIHPAQLPLSSGLEFDYMEDRWFALWSYSDVLPAKKSGTTESLLDVSMRETDEPFAVRYQGYVEVPETGTYTFYGTEEYINNTCEPGYDLRVYVDGHEWDLGQTWHGIGKWSIPLEKGLHELKVTFADARAKDLQNQRIDLWGHYPWAETVWTGQTPEIQISGPGMQRQTLPNEWLKH</sequence>
<dbReference type="InterPro" id="IPR037524">
    <property type="entry name" value="PA14/GLEYA"/>
</dbReference>
<name>A0ABY1QF19_9BACT</name>
<keyword evidence="5" id="KW-1185">Reference proteome</keyword>
<dbReference type="InterPro" id="IPR008929">
    <property type="entry name" value="Chondroitin_lyas"/>
</dbReference>
<comment type="caution">
    <text evidence="4">The sequence shown here is derived from an EMBL/GenBank/DDBJ whole genome shotgun (WGS) entry which is preliminary data.</text>
</comment>
<protein>
    <recommendedName>
        <fullName evidence="3">PA14 domain-containing protein</fullName>
    </recommendedName>
</protein>
<feature type="signal peptide" evidence="2">
    <location>
        <begin position="1"/>
        <end position="24"/>
    </location>
</feature>
<keyword evidence="2" id="KW-0732">Signal</keyword>
<accession>A0ABY1QF19</accession>
<proteinExistence type="predicted"/>
<evidence type="ECO:0000313" key="4">
    <source>
        <dbReference type="EMBL" id="SMP68889.1"/>
    </source>
</evidence>
<dbReference type="PROSITE" id="PS51820">
    <property type="entry name" value="PA14"/>
    <property type="match status" value="1"/>
</dbReference>
<dbReference type="Gene3D" id="1.50.10.100">
    <property type="entry name" value="Chondroitin AC/alginate lyase"/>
    <property type="match status" value="1"/>
</dbReference>
<dbReference type="EMBL" id="FXUG01000011">
    <property type="protein sequence ID" value="SMP68889.1"/>
    <property type="molecule type" value="Genomic_DNA"/>
</dbReference>
<reference evidence="4 5" key="1">
    <citation type="submission" date="2017-05" db="EMBL/GenBank/DDBJ databases">
        <authorList>
            <person name="Varghese N."/>
            <person name="Submissions S."/>
        </authorList>
    </citation>
    <scope>NUCLEOTIDE SEQUENCE [LARGE SCALE GENOMIC DNA]</scope>
    <source>
        <strain evidence="4 5">DSM 25457</strain>
    </source>
</reference>
<feature type="domain" description="PA14" evidence="3">
    <location>
        <begin position="1172"/>
        <end position="1319"/>
    </location>
</feature>
<dbReference type="Gene3D" id="2.70.98.70">
    <property type="match status" value="1"/>
</dbReference>
<evidence type="ECO:0000256" key="2">
    <source>
        <dbReference type="SAM" id="SignalP"/>
    </source>
</evidence>
<dbReference type="RefSeq" id="WP_283434089.1">
    <property type="nucleotide sequence ID" value="NZ_FXUG01000011.1"/>
</dbReference>
<feature type="chain" id="PRO_5046642311" description="PA14 domain-containing protein" evidence="2">
    <location>
        <begin position="25"/>
        <end position="1342"/>
    </location>
</feature>
<feature type="region of interest" description="Disordered" evidence="1">
    <location>
        <begin position="1322"/>
        <end position="1342"/>
    </location>
</feature>
<gene>
    <name evidence="4" type="ORF">SAMN06265222_111125</name>
</gene>
<evidence type="ECO:0000259" key="3">
    <source>
        <dbReference type="PROSITE" id="PS51820"/>
    </source>
</evidence>
<evidence type="ECO:0000313" key="5">
    <source>
        <dbReference type="Proteomes" id="UP001158067"/>
    </source>
</evidence>
<evidence type="ECO:0000256" key="1">
    <source>
        <dbReference type="SAM" id="MobiDB-lite"/>
    </source>
</evidence>
<organism evidence="4 5">
    <name type="scientific">Neorhodopirellula lusitana</name>
    <dbReference type="NCBI Taxonomy" id="445327"/>
    <lineage>
        <taxon>Bacteria</taxon>
        <taxon>Pseudomonadati</taxon>
        <taxon>Planctomycetota</taxon>
        <taxon>Planctomycetia</taxon>
        <taxon>Pirellulales</taxon>
        <taxon>Pirellulaceae</taxon>
        <taxon>Neorhodopirellula</taxon>
    </lineage>
</organism>